<dbReference type="Pfam" id="PF17875">
    <property type="entry name" value="RPA43_OB"/>
    <property type="match status" value="1"/>
</dbReference>
<dbReference type="GO" id="GO:0005736">
    <property type="term" value="C:RNA polymerase I complex"/>
    <property type="evidence" value="ECO:0007669"/>
    <property type="project" value="TreeGrafter"/>
</dbReference>
<proteinExistence type="inferred from homology"/>
<dbReference type="EMBL" id="JAAQHG020000001">
    <property type="protein sequence ID" value="KAL1591150.1"/>
    <property type="molecule type" value="Genomic_DNA"/>
</dbReference>
<keyword evidence="6 7" id="KW-0539">Nucleus</keyword>
<feature type="region of interest" description="Disordered" evidence="8">
    <location>
        <begin position="1"/>
        <end position="141"/>
    </location>
</feature>
<comment type="function">
    <text evidence="7">DNA-dependent RNA polymerase which catalyzes the transcription of DNA into RNA using the four ribonucleoside triphosphates as substrates.</text>
</comment>
<evidence type="ECO:0000313" key="11">
    <source>
        <dbReference type="Proteomes" id="UP000803884"/>
    </source>
</evidence>
<dbReference type="FunFam" id="3.30.1490.120:FF:000004">
    <property type="entry name" value="RNA polymerase I subunit Rpa43"/>
    <property type="match status" value="1"/>
</dbReference>
<dbReference type="Gene3D" id="2.40.50.1060">
    <property type="match status" value="1"/>
</dbReference>
<feature type="compositionally biased region" description="Basic residues" evidence="8">
    <location>
        <begin position="380"/>
        <end position="389"/>
    </location>
</feature>
<feature type="compositionally biased region" description="Basic and acidic residues" evidence="8">
    <location>
        <begin position="52"/>
        <end position="63"/>
    </location>
</feature>
<dbReference type="GO" id="GO:0006362">
    <property type="term" value="P:transcription elongation by RNA polymerase I"/>
    <property type="evidence" value="ECO:0007669"/>
    <property type="project" value="UniProtKB-ARBA"/>
</dbReference>
<feature type="region of interest" description="Disordered" evidence="8">
    <location>
        <begin position="370"/>
        <end position="389"/>
    </location>
</feature>
<evidence type="ECO:0000313" key="10">
    <source>
        <dbReference type="EMBL" id="KAL1591150.1"/>
    </source>
</evidence>
<gene>
    <name evidence="10" type="ORF">WHR41_00458</name>
</gene>
<dbReference type="GeneID" id="96001902"/>
<sequence length="389" mass="43156">MSTENMSPASKDSAEKMSKKRRREEELAQSKDAKPAPETESTPAKKQKKSKKDRDAAVKKEPTEESVEVATPAKEKKKKKRKGTETQADEADAKPAASGENSDNGQEPPANVEDETSKKSRKRQKDSQNDVAESNGTEESKLIVSETATTITAIDNKQLQSSPPFVQQTTSFYLALSPIAHDFPLDGLCAEHISPLLLTYYPPMKGIVLSYSDPRLSEAPEKRGVQIKKEKRSKTVLGRSVDEYAVTYVWLTVEFLLFKPQRGTVLEGYVNLQNESILGLICYNYFNAGIERSRIPKDWQWVEDEAAEVDGEMTRKGRREAAGHYVNADGNKVEGKIVFKVKDFEATAGAETGSGSINIYGTLLTESDDTKVDEEVKQKSAARGRPSRR</sequence>
<dbReference type="InterPro" id="IPR041178">
    <property type="entry name" value="RPA43_OB"/>
</dbReference>
<evidence type="ECO:0000256" key="2">
    <source>
        <dbReference type="ARBA" id="ARBA00005930"/>
    </source>
</evidence>
<comment type="caution">
    <text evidence="10">The sequence shown here is derived from an EMBL/GenBank/DDBJ whole genome shotgun (WGS) entry which is preliminary data.</text>
</comment>
<keyword evidence="5 7" id="KW-0804">Transcription</keyword>
<keyword evidence="4" id="KW-0597">Phosphoprotein</keyword>
<protein>
    <recommendedName>
        <fullName evidence="7">DNA-directed RNA polymerase subunit</fullName>
    </recommendedName>
</protein>
<reference evidence="10 11" key="1">
    <citation type="journal article" date="2020" name="Microbiol. Resour. Announc.">
        <title>Draft Genome Sequence of a Cladosporium Species Isolated from the Mesophotic Ascidian Didemnum maculosum.</title>
        <authorList>
            <person name="Gioti A."/>
            <person name="Siaperas R."/>
            <person name="Nikolaivits E."/>
            <person name="Le Goff G."/>
            <person name="Ouazzani J."/>
            <person name="Kotoulas G."/>
            <person name="Topakas E."/>
        </authorList>
    </citation>
    <scope>NUCLEOTIDE SEQUENCE [LARGE SCALE GENOMIC DNA]</scope>
    <source>
        <strain evidence="10 11">TM138-S3</strain>
    </source>
</reference>
<evidence type="ECO:0000256" key="8">
    <source>
        <dbReference type="SAM" id="MobiDB-lite"/>
    </source>
</evidence>
<dbReference type="GO" id="GO:0006361">
    <property type="term" value="P:transcription initiation at RNA polymerase I promoter"/>
    <property type="evidence" value="ECO:0007669"/>
    <property type="project" value="UniProtKB-ARBA"/>
</dbReference>
<dbReference type="RefSeq" id="XP_069234255.1">
    <property type="nucleotide sequence ID" value="XM_069369064.1"/>
</dbReference>
<accession>A0AB34L2E0</accession>
<comment type="subcellular location">
    <subcellularLocation>
        <location evidence="1">Nucleus</location>
        <location evidence="1">Nucleolus</location>
    </subcellularLocation>
</comment>
<feature type="compositionally biased region" description="Polar residues" evidence="8">
    <location>
        <begin position="1"/>
        <end position="10"/>
    </location>
</feature>
<dbReference type="InterPro" id="IPR045113">
    <property type="entry name" value="Rpb7-like"/>
</dbReference>
<feature type="domain" description="RPA43 OB" evidence="9">
    <location>
        <begin position="260"/>
        <end position="364"/>
    </location>
</feature>
<dbReference type="Proteomes" id="UP000803884">
    <property type="component" value="Unassembled WGS sequence"/>
</dbReference>
<evidence type="ECO:0000256" key="3">
    <source>
        <dbReference type="ARBA" id="ARBA00022478"/>
    </source>
</evidence>
<dbReference type="AlphaFoldDB" id="A0AB34L2E0"/>
<dbReference type="Gene3D" id="3.30.1490.120">
    <property type="entry name" value="RNA polymerase Rpb7-like, N-terminal domain"/>
    <property type="match status" value="1"/>
</dbReference>
<comment type="similarity">
    <text evidence="2">Belongs to the eukaryotic RPA43 RNA polymerase subunit family.</text>
</comment>
<dbReference type="PANTHER" id="PTHR12709">
    <property type="entry name" value="DNA-DIRECTED RNA POLYMERASE II, III"/>
    <property type="match status" value="1"/>
</dbReference>
<dbReference type="PANTHER" id="PTHR12709:SF5">
    <property type="entry name" value="DNA-DIRECTED RNA POLYMERASE I SUBUNIT RPA43"/>
    <property type="match status" value="1"/>
</dbReference>
<evidence type="ECO:0000256" key="4">
    <source>
        <dbReference type="ARBA" id="ARBA00022553"/>
    </source>
</evidence>
<evidence type="ECO:0000256" key="5">
    <source>
        <dbReference type="ARBA" id="ARBA00023163"/>
    </source>
</evidence>
<keyword evidence="3 7" id="KW-0240">DNA-directed RNA polymerase</keyword>
<dbReference type="InterPro" id="IPR036898">
    <property type="entry name" value="RNA_pol_Rpb7-like_N_sf"/>
</dbReference>
<keyword evidence="11" id="KW-1185">Reference proteome</keyword>
<organism evidence="10 11">
    <name type="scientific">Cladosporium halotolerans</name>
    <dbReference type="NCBI Taxonomy" id="1052096"/>
    <lineage>
        <taxon>Eukaryota</taxon>
        <taxon>Fungi</taxon>
        <taxon>Dikarya</taxon>
        <taxon>Ascomycota</taxon>
        <taxon>Pezizomycotina</taxon>
        <taxon>Dothideomycetes</taxon>
        <taxon>Dothideomycetidae</taxon>
        <taxon>Cladosporiales</taxon>
        <taxon>Cladosporiaceae</taxon>
        <taxon>Cladosporium</taxon>
    </lineage>
</organism>
<evidence type="ECO:0000256" key="7">
    <source>
        <dbReference type="RuleBase" id="RU369086"/>
    </source>
</evidence>
<evidence type="ECO:0000256" key="1">
    <source>
        <dbReference type="ARBA" id="ARBA00004604"/>
    </source>
</evidence>
<evidence type="ECO:0000259" key="9">
    <source>
        <dbReference type="Pfam" id="PF17875"/>
    </source>
</evidence>
<evidence type="ECO:0000256" key="6">
    <source>
        <dbReference type="ARBA" id="ARBA00023242"/>
    </source>
</evidence>
<feature type="compositionally biased region" description="Basic and acidic residues" evidence="8">
    <location>
        <begin position="12"/>
        <end position="37"/>
    </location>
</feature>
<name>A0AB34L2E0_9PEZI</name>